<reference evidence="2" key="1">
    <citation type="journal article" date="2021" name="mSystems">
        <title>Bacteria and Archaea Synergistically Convert Glycine Betaine to Biogenic Methane in the Formosa Cold Seep of the South China Sea.</title>
        <authorList>
            <person name="Li L."/>
            <person name="Zhang W."/>
            <person name="Zhang S."/>
            <person name="Song L."/>
            <person name="Sun Q."/>
            <person name="Zhang H."/>
            <person name="Xiang H."/>
            <person name="Dong X."/>
        </authorList>
    </citation>
    <scope>NUCLEOTIDE SEQUENCE</scope>
    <source>
        <strain evidence="2">ZWT</strain>
    </source>
</reference>
<dbReference type="Pfam" id="PF02073">
    <property type="entry name" value="Peptidase_M29"/>
    <property type="match status" value="1"/>
</dbReference>
<sequence length="682" mass="79336">MFNFNEYYRNLNDKHEEQLNETLKVIKEIKEETQKCSCNCGEYGKFFSHTAGVILELCEHESELSEEYFKSKTFEELLEQNHKMYRHVTNEAYETSYANPAYCVSVFGEEIGQILSSFYMRFVDYIEYAYKHKRFKMAKTNQLFIEIFNLLKCDNEWNVGELKAMVIRDYKIDLNENIKMGMTEKLSPEISYYVDIIKNDDLNDLRYLFKYGEFIDENEIKTAEFYNKYDCEKIKKIADTYTEGFRKGFVRDNKDLSKKQNVQLRFNAGQEMMMKEAIKNFADMGLECVIGNINSTEPNKQMPYDHRFDNALYMDKEFVDMRLKAFEEVAEEIDDTLRGFAGPAVVETFGEKPFSPESKKECLKLDDEQSQLFNTLSGTIQQIQSKYMPRSEYSFTIIAFPVPEIGDNFEEIFEDTCEVNMLDSDKYEQIQQNIIDALDKGEYIHVKGKGSNETDIMVKNQKISNPEKETNYVNCVADVNIPVGEVFTSPQLTGTNGVLHVEEVYLRELKFENLKITFKDGYIDEYTCSNFYNEEDNKKYIQENLMFPHKTLPIGEFAIGTNTTAYVMANKHGIMNILPILIVEKMGPHFAIGDTCFSWSEDVAVYNPTDGKEIIARDNEKSILRKTNINEAYTQCHTDITLPYDGLDFIAAINENGEKIEIIKNGRFVLKGTEELNKPFEK</sequence>
<dbReference type="SUPFAM" id="SSF144052">
    <property type="entry name" value="Thermophilic metalloprotease-like"/>
    <property type="match status" value="1"/>
</dbReference>
<dbReference type="InterPro" id="IPR052170">
    <property type="entry name" value="M29_Exopeptidase"/>
</dbReference>
<name>A0A9J6P0C0_9CLOT</name>
<keyword evidence="3" id="KW-1185">Reference proteome</keyword>
<dbReference type="GO" id="GO:0006508">
    <property type="term" value="P:proteolysis"/>
    <property type="evidence" value="ECO:0007669"/>
    <property type="project" value="InterPro"/>
</dbReference>
<dbReference type="PANTHER" id="PTHR34448:SF1">
    <property type="entry name" value="BLL6088 PROTEIN"/>
    <property type="match status" value="1"/>
</dbReference>
<dbReference type="EC" id="3.4.11.-" evidence="2"/>
<dbReference type="PANTHER" id="PTHR34448">
    <property type="entry name" value="AMINOPEPTIDASE"/>
    <property type="match status" value="1"/>
</dbReference>
<dbReference type="InterPro" id="IPR000787">
    <property type="entry name" value="Peptidase_M29"/>
</dbReference>
<keyword evidence="2" id="KW-0645">Protease</keyword>
<keyword evidence="1" id="KW-0479">Metal-binding</keyword>
<dbReference type="AlphaFoldDB" id="A0A9J6P0C0"/>
<evidence type="ECO:0000313" key="3">
    <source>
        <dbReference type="Proteomes" id="UP001056429"/>
    </source>
</evidence>
<keyword evidence="2" id="KW-0378">Hydrolase</keyword>
<reference evidence="2" key="2">
    <citation type="submission" date="2021-04" db="EMBL/GenBank/DDBJ databases">
        <authorList>
            <person name="Dong X."/>
        </authorList>
    </citation>
    <scope>NUCLEOTIDE SEQUENCE</scope>
    <source>
        <strain evidence="2">ZWT</strain>
    </source>
</reference>
<evidence type="ECO:0000256" key="1">
    <source>
        <dbReference type="ARBA" id="ARBA00022723"/>
    </source>
</evidence>
<dbReference type="Proteomes" id="UP001056429">
    <property type="component" value="Unassembled WGS sequence"/>
</dbReference>
<keyword evidence="2" id="KW-0031">Aminopeptidase</keyword>
<comment type="caution">
    <text evidence="2">The sequence shown here is derived from an EMBL/GenBank/DDBJ whole genome shotgun (WGS) entry which is preliminary data.</text>
</comment>
<protein>
    <submittedName>
        <fullName evidence="2">Aminopeptidase</fullName>
        <ecNumber evidence="2">3.4.11.-</ecNumber>
    </submittedName>
</protein>
<gene>
    <name evidence="2" type="ORF">KDK92_10335</name>
</gene>
<dbReference type="GO" id="GO:0046872">
    <property type="term" value="F:metal ion binding"/>
    <property type="evidence" value="ECO:0007669"/>
    <property type="project" value="UniProtKB-KW"/>
</dbReference>
<dbReference type="GO" id="GO:0004177">
    <property type="term" value="F:aminopeptidase activity"/>
    <property type="evidence" value="ECO:0007669"/>
    <property type="project" value="UniProtKB-KW"/>
</dbReference>
<organism evidence="2 3">
    <name type="scientific">Oceanirhabdus seepicola</name>
    <dbReference type="NCBI Taxonomy" id="2828781"/>
    <lineage>
        <taxon>Bacteria</taxon>
        <taxon>Bacillati</taxon>
        <taxon>Bacillota</taxon>
        <taxon>Clostridia</taxon>
        <taxon>Eubacteriales</taxon>
        <taxon>Clostridiaceae</taxon>
        <taxon>Oceanirhabdus</taxon>
    </lineage>
</organism>
<dbReference type="EMBL" id="JAGSOJ010000002">
    <property type="protein sequence ID" value="MCM1990130.1"/>
    <property type="molecule type" value="Genomic_DNA"/>
</dbReference>
<accession>A0A9J6P0C0</accession>
<evidence type="ECO:0000313" key="2">
    <source>
        <dbReference type="EMBL" id="MCM1990130.1"/>
    </source>
</evidence>
<proteinExistence type="predicted"/>
<dbReference type="RefSeq" id="WP_250859172.1">
    <property type="nucleotide sequence ID" value="NZ_JAGSOJ010000002.1"/>
</dbReference>